<gene>
    <name evidence="1" type="ORF">SBAD_LOCUS2823</name>
</gene>
<dbReference type="Proteomes" id="UP000270296">
    <property type="component" value="Unassembled WGS sequence"/>
</dbReference>
<reference evidence="3" key="1">
    <citation type="submission" date="2016-06" db="UniProtKB">
        <authorList>
            <consortium name="WormBaseParasite"/>
        </authorList>
    </citation>
    <scope>IDENTIFICATION</scope>
</reference>
<reference evidence="1 2" key="2">
    <citation type="submission" date="2018-11" db="EMBL/GenBank/DDBJ databases">
        <authorList>
            <consortium name="Pathogen Informatics"/>
        </authorList>
    </citation>
    <scope>NUCLEOTIDE SEQUENCE [LARGE SCALE GENOMIC DNA]</scope>
</reference>
<accession>A0A183IGS8</accession>
<name>A0A183IGS8_9BILA</name>
<dbReference type="AlphaFoldDB" id="A0A183IGS8"/>
<organism evidence="3">
    <name type="scientific">Soboliphyme baturini</name>
    <dbReference type="NCBI Taxonomy" id="241478"/>
    <lineage>
        <taxon>Eukaryota</taxon>
        <taxon>Metazoa</taxon>
        <taxon>Ecdysozoa</taxon>
        <taxon>Nematoda</taxon>
        <taxon>Enoplea</taxon>
        <taxon>Dorylaimia</taxon>
        <taxon>Dioctophymatida</taxon>
        <taxon>Dioctophymatoidea</taxon>
        <taxon>Soboliphymatidae</taxon>
        <taxon>Soboliphyme</taxon>
    </lineage>
</organism>
<protein>
    <submittedName>
        <fullName evidence="3">Ovule protein</fullName>
    </submittedName>
</protein>
<evidence type="ECO:0000313" key="2">
    <source>
        <dbReference type="Proteomes" id="UP000270296"/>
    </source>
</evidence>
<evidence type="ECO:0000313" key="1">
    <source>
        <dbReference type="EMBL" id="VDO99056.1"/>
    </source>
</evidence>
<dbReference type="EMBL" id="UZAM01007425">
    <property type="protein sequence ID" value="VDO99056.1"/>
    <property type="molecule type" value="Genomic_DNA"/>
</dbReference>
<sequence length="73" mass="8440">MLMIMILKKGHDLKNSDDTVVDQHRNKTKLLVKESILIEASKGRAYNDYVGCIEFPHPWSMIKYLTTDRSSTN</sequence>
<dbReference type="WBParaSite" id="SBAD_0000295801-mRNA-1">
    <property type="protein sequence ID" value="SBAD_0000295801-mRNA-1"/>
    <property type="gene ID" value="SBAD_0000295801"/>
</dbReference>
<proteinExistence type="predicted"/>
<keyword evidence="2" id="KW-1185">Reference proteome</keyword>
<evidence type="ECO:0000313" key="3">
    <source>
        <dbReference type="WBParaSite" id="SBAD_0000295801-mRNA-1"/>
    </source>
</evidence>